<dbReference type="AlphaFoldDB" id="A0A6C0GL83"/>
<dbReference type="EMBL" id="CP048222">
    <property type="protein sequence ID" value="QHT68413.1"/>
    <property type="molecule type" value="Genomic_DNA"/>
</dbReference>
<evidence type="ECO:0000313" key="2">
    <source>
        <dbReference type="EMBL" id="QHT68413.1"/>
    </source>
</evidence>
<organism evidence="2 3">
    <name type="scientific">Rhodocytophaga rosea</name>
    <dbReference type="NCBI Taxonomy" id="2704465"/>
    <lineage>
        <taxon>Bacteria</taxon>
        <taxon>Pseudomonadati</taxon>
        <taxon>Bacteroidota</taxon>
        <taxon>Cytophagia</taxon>
        <taxon>Cytophagales</taxon>
        <taxon>Rhodocytophagaceae</taxon>
        <taxon>Rhodocytophaga</taxon>
    </lineage>
</organism>
<dbReference type="Proteomes" id="UP000480178">
    <property type="component" value="Chromosome"/>
</dbReference>
<keyword evidence="3" id="KW-1185">Reference proteome</keyword>
<dbReference type="KEGG" id="rhoz:GXP67_18080"/>
<name>A0A6C0GL83_9BACT</name>
<dbReference type="Pfam" id="PF13585">
    <property type="entry name" value="CHU_C"/>
    <property type="match status" value="1"/>
</dbReference>
<protein>
    <submittedName>
        <fullName evidence="2">Gliding motility-associated C-terminal domain-containing protein</fullName>
    </submittedName>
</protein>
<dbReference type="InterPro" id="IPR026341">
    <property type="entry name" value="T9SS_type_B"/>
</dbReference>
<feature type="signal peptide" evidence="1">
    <location>
        <begin position="1"/>
        <end position="22"/>
    </location>
</feature>
<dbReference type="RefSeq" id="WP_162444426.1">
    <property type="nucleotide sequence ID" value="NZ_CP048222.1"/>
</dbReference>
<proteinExistence type="predicted"/>
<evidence type="ECO:0000313" key="3">
    <source>
        <dbReference type="Proteomes" id="UP000480178"/>
    </source>
</evidence>
<reference evidence="2 3" key="1">
    <citation type="submission" date="2020-01" db="EMBL/GenBank/DDBJ databases">
        <authorList>
            <person name="Kim M.K."/>
        </authorList>
    </citation>
    <scope>NUCLEOTIDE SEQUENCE [LARGE SCALE GENOMIC DNA]</scope>
    <source>
        <strain evidence="2 3">172606-1</strain>
    </source>
</reference>
<accession>A0A6C0GL83</accession>
<sequence>MKAFSKLVLVLFLAAVSQHGYTQRINNPSFEGLPQRDVPPIPWTPCNTFSTPDTQPGFWNVKKPASNQATYLSLETRGNDGPYANTVEAVQTRLNTKLEANNPYPISIDLAFSDLHGRNDENGGFISYVNPVILKIWGGTNSCERTELLWESPVIDHTDWKTYEVSLTPESNDIYYLILEATYKVPPHFGTYFGNILIDNIQEKDIPEPPAGDCIVKAFNVFTPNGDGKNDVFLCKPMSDIAGFHLKIYNRWGKVLFETGDIAQGWDGKTKGTACAPGIYYWYTEFTCRNRNRLRSNTMKGTVTLLR</sequence>
<keyword evidence="1" id="KW-0732">Signal</keyword>
<evidence type="ECO:0000256" key="1">
    <source>
        <dbReference type="SAM" id="SignalP"/>
    </source>
</evidence>
<gene>
    <name evidence="2" type="ORF">GXP67_18080</name>
</gene>
<feature type="chain" id="PRO_5025642306" evidence="1">
    <location>
        <begin position="23"/>
        <end position="307"/>
    </location>
</feature>
<dbReference type="NCBIfam" id="TIGR04131">
    <property type="entry name" value="Bac_Flav_CTERM"/>
    <property type="match status" value="1"/>
</dbReference>